<keyword evidence="1" id="KW-0010">Activator</keyword>
<proteinExistence type="predicted"/>
<dbReference type="InterPro" id="IPR018490">
    <property type="entry name" value="cNMP-bd_dom_sf"/>
</dbReference>
<dbReference type="RefSeq" id="WP_003745137.1">
    <property type="nucleotide sequence ID" value="NZ_JAARSA010000003.1"/>
</dbReference>
<gene>
    <name evidence="2" type="ORF">UQ68_07290</name>
</gene>
<organism evidence="2 3">
    <name type="scientific">Listeria seeligeri</name>
    <dbReference type="NCBI Taxonomy" id="1640"/>
    <lineage>
        <taxon>Bacteria</taxon>
        <taxon>Bacillati</taxon>
        <taxon>Bacillota</taxon>
        <taxon>Bacilli</taxon>
        <taxon>Bacillales</taxon>
        <taxon>Listeriaceae</taxon>
        <taxon>Listeria</taxon>
    </lineage>
</organism>
<evidence type="ECO:0000256" key="1">
    <source>
        <dbReference type="ARBA" id="ARBA00023159"/>
    </source>
</evidence>
<evidence type="ECO:0000313" key="2">
    <source>
        <dbReference type="EMBL" id="KKD46265.1"/>
    </source>
</evidence>
<dbReference type="Proteomes" id="UP000033536">
    <property type="component" value="Unassembled WGS sequence"/>
</dbReference>
<keyword evidence="3" id="KW-1185">Reference proteome</keyword>
<sequence>MVYMNDMLDLLSTKYSNKISFSKGDVIHSHRIDSSKNTQIGFIISGTTAVEGHTLDGRWMINGLVTESMLFGVEVLLETNTVPKLAEYRVRALTDGTALLINREFFLNYMYANPQFFHQILDNVLTKYFFTAKNYKNINQTPFYKATSVLVEIVELLNLHEQSGEITLPSYITQSLLADYSRSGRARITEVLEAMRENGLLLSKKPIIISSYQELLSQSENFQAGNGLLTK</sequence>
<protein>
    <submittedName>
        <fullName evidence="2">cAMP-binding protein</fullName>
    </submittedName>
</protein>
<comment type="caution">
    <text evidence="2">The sequence shown here is derived from an EMBL/GenBank/DDBJ whole genome shotgun (WGS) entry which is preliminary data.</text>
</comment>
<accession>A0ABR5E883</accession>
<dbReference type="InterPro" id="IPR014710">
    <property type="entry name" value="RmlC-like_jellyroll"/>
</dbReference>
<dbReference type="Gene3D" id="2.60.120.10">
    <property type="entry name" value="Jelly Rolls"/>
    <property type="match status" value="1"/>
</dbReference>
<reference evidence="2 3" key="1">
    <citation type="submission" date="2015-02" db="EMBL/GenBank/DDBJ databases">
        <title>Sequencing of Listeria spp. dairy environmental strains.</title>
        <authorList>
            <person name="Muhterem-Uyar M."/>
            <person name="Wagner M."/>
            <person name="Schmitz-Esser S."/>
            <person name="Stessl B."/>
        </authorList>
    </citation>
    <scope>NUCLEOTIDE SEQUENCE [LARGE SCALE GENOMIC DNA]</scope>
    <source>
        <strain evidence="2 3">7KSM</strain>
    </source>
</reference>
<dbReference type="SUPFAM" id="SSF51206">
    <property type="entry name" value="cAMP-binding domain-like"/>
    <property type="match status" value="1"/>
</dbReference>
<dbReference type="EMBL" id="JYOM01000012">
    <property type="protein sequence ID" value="KKD46265.1"/>
    <property type="molecule type" value="Genomic_DNA"/>
</dbReference>
<evidence type="ECO:0000313" key="3">
    <source>
        <dbReference type="Proteomes" id="UP000033536"/>
    </source>
</evidence>
<name>A0ABR5E883_LISSE</name>